<dbReference type="Gene3D" id="2.60.120.560">
    <property type="entry name" value="Exo-inulinase, domain 1"/>
    <property type="match status" value="1"/>
</dbReference>
<dbReference type="Proteomes" id="UP000326702">
    <property type="component" value="Chromosome"/>
</dbReference>
<dbReference type="GO" id="GO:0031219">
    <property type="term" value="F:levanase activity"/>
    <property type="evidence" value="ECO:0007669"/>
    <property type="project" value="UniProtKB-EC"/>
</dbReference>
<dbReference type="InterPro" id="IPR013148">
    <property type="entry name" value="Glyco_hydro_32_N"/>
</dbReference>
<name>A0A5P9Q8B3_9MICO</name>
<dbReference type="Pfam" id="PF08244">
    <property type="entry name" value="Glyco_hydro_32C"/>
    <property type="match status" value="1"/>
</dbReference>
<dbReference type="GO" id="GO:0005737">
    <property type="term" value="C:cytoplasm"/>
    <property type="evidence" value="ECO:0007669"/>
    <property type="project" value="TreeGrafter"/>
</dbReference>
<dbReference type="OrthoDB" id="9776657at2"/>
<evidence type="ECO:0000256" key="2">
    <source>
        <dbReference type="ARBA" id="ARBA00022801"/>
    </source>
</evidence>
<gene>
    <name evidence="8" type="primary">sacC</name>
    <name evidence="8" type="ORF">KDY119_01166</name>
</gene>
<dbReference type="EC" id="3.2.1.65" evidence="8"/>
<comment type="similarity">
    <text evidence="1 4">Belongs to the glycosyl hydrolase 32 family.</text>
</comment>
<dbReference type="InterPro" id="IPR023296">
    <property type="entry name" value="Glyco_hydro_beta-prop_sf"/>
</dbReference>
<organism evidence="8 9">
    <name type="scientific">Luteimicrobium xylanilyticum</name>
    <dbReference type="NCBI Taxonomy" id="1133546"/>
    <lineage>
        <taxon>Bacteria</taxon>
        <taxon>Bacillati</taxon>
        <taxon>Actinomycetota</taxon>
        <taxon>Actinomycetes</taxon>
        <taxon>Micrococcales</taxon>
        <taxon>Luteimicrobium</taxon>
    </lineage>
</organism>
<dbReference type="GO" id="GO:0005987">
    <property type="term" value="P:sucrose catabolic process"/>
    <property type="evidence" value="ECO:0007669"/>
    <property type="project" value="TreeGrafter"/>
</dbReference>
<dbReference type="InterPro" id="IPR001362">
    <property type="entry name" value="Glyco_hydro_32"/>
</dbReference>
<feature type="domain" description="Glycosyl hydrolase family 32 C-terminal" evidence="7">
    <location>
        <begin position="366"/>
        <end position="501"/>
    </location>
</feature>
<dbReference type="AlphaFoldDB" id="A0A5P9Q8B3"/>
<keyword evidence="2 4" id="KW-0378">Hydrolase</keyword>
<evidence type="ECO:0000256" key="1">
    <source>
        <dbReference type="ARBA" id="ARBA00009902"/>
    </source>
</evidence>
<feature type="region of interest" description="Disordered" evidence="5">
    <location>
        <begin position="1"/>
        <end position="29"/>
    </location>
</feature>
<dbReference type="CDD" id="cd18622">
    <property type="entry name" value="GH32_Inu-like"/>
    <property type="match status" value="1"/>
</dbReference>
<dbReference type="GO" id="GO:0004575">
    <property type="term" value="F:sucrose alpha-glucosidase activity"/>
    <property type="evidence" value="ECO:0007669"/>
    <property type="project" value="TreeGrafter"/>
</dbReference>
<evidence type="ECO:0000259" key="6">
    <source>
        <dbReference type="Pfam" id="PF00251"/>
    </source>
</evidence>
<evidence type="ECO:0000256" key="4">
    <source>
        <dbReference type="RuleBase" id="RU362110"/>
    </source>
</evidence>
<evidence type="ECO:0000256" key="3">
    <source>
        <dbReference type="ARBA" id="ARBA00023295"/>
    </source>
</evidence>
<dbReference type="SUPFAM" id="SSF75005">
    <property type="entry name" value="Arabinanase/levansucrase/invertase"/>
    <property type="match status" value="1"/>
</dbReference>
<dbReference type="SUPFAM" id="SSF49899">
    <property type="entry name" value="Concanavalin A-like lectins/glucanases"/>
    <property type="match status" value="1"/>
</dbReference>
<dbReference type="PANTHER" id="PTHR42800:SF1">
    <property type="entry name" value="EXOINULINASE INUD (AFU_ORTHOLOGUE AFUA_5G00480)"/>
    <property type="match status" value="1"/>
</dbReference>
<dbReference type="Pfam" id="PF00251">
    <property type="entry name" value="Glyco_hydro_32N"/>
    <property type="match status" value="1"/>
</dbReference>
<dbReference type="InterPro" id="IPR013189">
    <property type="entry name" value="Glyco_hydro_32_C"/>
</dbReference>
<evidence type="ECO:0000256" key="5">
    <source>
        <dbReference type="SAM" id="MobiDB-lite"/>
    </source>
</evidence>
<evidence type="ECO:0000313" key="8">
    <source>
        <dbReference type="EMBL" id="QFU97667.1"/>
    </source>
</evidence>
<dbReference type="Gene3D" id="2.115.10.20">
    <property type="entry name" value="Glycosyl hydrolase domain, family 43"/>
    <property type="match status" value="1"/>
</dbReference>
<keyword evidence="9" id="KW-1185">Reference proteome</keyword>
<evidence type="ECO:0000259" key="7">
    <source>
        <dbReference type="Pfam" id="PF08244"/>
    </source>
</evidence>
<accession>A0A5P9Q8B3</accession>
<reference evidence="8 9" key="1">
    <citation type="submission" date="2019-10" db="EMBL/GenBank/DDBJ databases">
        <title>Genome sequence of Luteimicrobium xylanilyticum HY-24.</title>
        <authorList>
            <person name="Kim D.Y."/>
            <person name="Park H.-Y."/>
        </authorList>
    </citation>
    <scope>NUCLEOTIDE SEQUENCE [LARGE SCALE GENOMIC DNA]</scope>
    <source>
        <strain evidence="8 9">HY-24</strain>
    </source>
</reference>
<dbReference type="PANTHER" id="PTHR42800">
    <property type="entry name" value="EXOINULINASE INUD (AFU_ORTHOLOGUE AFUA_5G00480)"/>
    <property type="match status" value="1"/>
</dbReference>
<feature type="domain" description="Glycosyl hydrolase family 32 N-terminal" evidence="6">
    <location>
        <begin position="39"/>
        <end position="348"/>
    </location>
</feature>
<keyword evidence="3 4" id="KW-0326">Glycosidase</keyword>
<dbReference type="InterPro" id="IPR013320">
    <property type="entry name" value="ConA-like_dom_sf"/>
</dbReference>
<protein>
    <submittedName>
        <fullName evidence="8">Levanase</fullName>
        <ecNumber evidence="8">3.2.1.65</ecNumber>
    </submittedName>
</protein>
<proteinExistence type="inferred from homology"/>
<dbReference type="SMART" id="SM00640">
    <property type="entry name" value="Glyco_32"/>
    <property type="match status" value="1"/>
</dbReference>
<dbReference type="EMBL" id="CP045529">
    <property type="protein sequence ID" value="QFU97667.1"/>
    <property type="molecule type" value="Genomic_DNA"/>
</dbReference>
<evidence type="ECO:0000313" key="9">
    <source>
        <dbReference type="Proteomes" id="UP000326702"/>
    </source>
</evidence>
<sequence>MAAAGPFHDPSAAATAQNRRPGHPHQEPHVTQTYRPAYHLSVPDNWKNDPQRPIYLDGEYLYYYLYNADYLNGGGGTAWRLATTKDHVAFTDHGVAIPKFSNGNGDCWSGSVVVDTRGTAGYGRGTVIALVTQAPDGRQAQYLWYSTDKGRTFRAGGTDPVLANPGVADFRDPKVIWDDERAHWVMANAEGQRIGFYVSEDLRTWNEVGEFRCDDLGVLECPDLFRMRAEDGTWRWVLGMSANGKARGLPATYAYWTGAFDGAAFAADSGEPQWLDHGFDFYGAVTYAHHDAHGAEDPTLRHALGWANFWDYPDNAPSMVTDGYNGDDMIVRDVRLKHRGGAYRLVSSPTSALRDHVRRTRSLGDVHVDGVLDLDVSARSYELTCELVWDPAAPPTNIGMELCRAPRGGRHVAVGAFLEGGYAYVNRRPTFSPTGGESQTLIDSASGRLQVRVLVDHASVELFVGEGEAVHSHRVFPLATDDRIRLFTSDGEATFAELRIAELAVRT</sequence>
<dbReference type="KEGG" id="lxl:KDY119_01166"/>